<accession>A0ABR2AW90</accession>
<evidence type="ECO:0000313" key="2">
    <source>
        <dbReference type="Proteomes" id="UP001472677"/>
    </source>
</evidence>
<gene>
    <name evidence="1" type="ORF">V6N12_000498</name>
</gene>
<name>A0ABR2AW90_9ROSI</name>
<protein>
    <submittedName>
        <fullName evidence="1">Uncharacterized protein</fullName>
    </submittedName>
</protein>
<sequence>MTSAKHSVECNLRNLIVFNILRMQSPEFGDAFDVISWFRISFGLHPSFGFRHAPKCSFSSYPAVFEFLCEDGCPPGCVMRILGVLHLEEPASGILSVSKVVPVLGKLTSSHFQTSISSYLTPFG</sequence>
<comment type="caution">
    <text evidence="1">The sequence shown here is derived from an EMBL/GenBank/DDBJ whole genome shotgun (WGS) entry which is preliminary data.</text>
</comment>
<reference evidence="1 2" key="1">
    <citation type="journal article" date="2024" name="G3 (Bethesda)">
        <title>Genome assembly of Hibiscus sabdariffa L. provides insights into metabolisms of medicinal natural products.</title>
        <authorList>
            <person name="Kim T."/>
        </authorList>
    </citation>
    <scope>NUCLEOTIDE SEQUENCE [LARGE SCALE GENOMIC DNA]</scope>
    <source>
        <strain evidence="1">TK-2024</strain>
        <tissue evidence="1">Old leaves</tissue>
    </source>
</reference>
<proteinExistence type="predicted"/>
<keyword evidence="2" id="KW-1185">Reference proteome</keyword>
<organism evidence="1 2">
    <name type="scientific">Hibiscus sabdariffa</name>
    <name type="common">roselle</name>
    <dbReference type="NCBI Taxonomy" id="183260"/>
    <lineage>
        <taxon>Eukaryota</taxon>
        <taxon>Viridiplantae</taxon>
        <taxon>Streptophyta</taxon>
        <taxon>Embryophyta</taxon>
        <taxon>Tracheophyta</taxon>
        <taxon>Spermatophyta</taxon>
        <taxon>Magnoliopsida</taxon>
        <taxon>eudicotyledons</taxon>
        <taxon>Gunneridae</taxon>
        <taxon>Pentapetalae</taxon>
        <taxon>rosids</taxon>
        <taxon>malvids</taxon>
        <taxon>Malvales</taxon>
        <taxon>Malvaceae</taxon>
        <taxon>Malvoideae</taxon>
        <taxon>Hibiscus</taxon>
    </lineage>
</organism>
<dbReference type="EMBL" id="JBBPBM010000274">
    <property type="protein sequence ID" value="KAK8498229.1"/>
    <property type="molecule type" value="Genomic_DNA"/>
</dbReference>
<evidence type="ECO:0000313" key="1">
    <source>
        <dbReference type="EMBL" id="KAK8498229.1"/>
    </source>
</evidence>
<dbReference type="Proteomes" id="UP001472677">
    <property type="component" value="Unassembled WGS sequence"/>
</dbReference>